<dbReference type="GO" id="GO:0001786">
    <property type="term" value="F:phosphatidylserine binding"/>
    <property type="evidence" value="ECO:0007669"/>
    <property type="project" value="TreeGrafter"/>
</dbReference>
<name>A0A2G8JSI2_STIJA</name>
<dbReference type="GO" id="GO:0005886">
    <property type="term" value="C:plasma membrane"/>
    <property type="evidence" value="ECO:0007669"/>
    <property type="project" value="TreeGrafter"/>
</dbReference>
<dbReference type="EMBL" id="MRZV01001322">
    <property type="protein sequence ID" value="PIK38716.1"/>
    <property type="molecule type" value="Genomic_DNA"/>
</dbReference>
<dbReference type="AlphaFoldDB" id="A0A2G8JSI2"/>
<dbReference type="SMART" id="SM00335">
    <property type="entry name" value="ANX"/>
    <property type="match status" value="2"/>
</dbReference>
<keyword evidence="4" id="KW-0111">Calcium/phospholipid-binding</keyword>
<comment type="domain">
    <text evidence="4">A pair of annexin repeats may form one binding site for calcium and phospholipid.</text>
</comment>
<dbReference type="STRING" id="307972.A0A2G8JSI2"/>
<keyword evidence="3 4" id="KW-0041">Annexin</keyword>
<evidence type="ECO:0000256" key="3">
    <source>
        <dbReference type="ARBA" id="ARBA00023216"/>
    </source>
</evidence>
<dbReference type="Gene3D" id="1.10.220.10">
    <property type="entry name" value="Annexin"/>
    <property type="match status" value="2"/>
</dbReference>
<dbReference type="PANTHER" id="PTHR10502">
    <property type="entry name" value="ANNEXIN"/>
    <property type="match status" value="1"/>
</dbReference>
<dbReference type="FunFam" id="1.10.220.10:FF:000005">
    <property type="entry name" value="Annexin"/>
    <property type="match status" value="1"/>
</dbReference>
<keyword evidence="6" id="KW-1185">Reference proteome</keyword>
<dbReference type="FunFam" id="1.10.220.10:FF:000001">
    <property type="entry name" value="Annexin"/>
    <property type="match status" value="1"/>
</dbReference>
<dbReference type="InterPro" id="IPR037104">
    <property type="entry name" value="Annexin_sf"/>
</dbReference>
<dbReference type="GO" id="GO:0032509">
    <property type="term" value="P:endosome transport via multivesicular body sorting pathway"/>
    <property type="evidence" value="ECO:0007669"/>
    <property type="project" value="TreeGrafter"/>
</dbReference>
<dbReference type="InterPro" id="IPR001464">
    <property type="entry name" value="Annexin"/>
</dbReference>
<comment type="similarity">
    <text evidence="1 4">Belongs to the annexin family.</text>
</comment>
<dbReference type="Pfam" id="PF00191">
    <property type="entry name" value="Annexin"/>
    <property type="match status" value="2"/>
</dbReference>
<dbReference type="PROSITE" id="PS00223">
    <property type="entry name" value="ANNEXIN_1"/>
    <property type="match status" value="1"/>
</dbReference>
<keyword evidence="2 4" id="KW-0677">Repeat</keyword>
<dbReference type="SUPFAM" id="SSF47874">
    <property type="entry name" value="Annexin"/>
    <property type="match status" value="1"/>
</dbReference>
<dbReference type="PRINTS" id="PR00196">
    <property type="entry name" value="ANNEXIN"/>
</dbReference>
<proteinExistence type="inferred from homology"/>
<evidence type="ECO:0000313" key="6">
    <source>
        <dbReference type="Proteomes" id="UP000230750"/>
    </source>
</evidence>
<dbReference type="GO" id="GO:0005544">
    <property type="term" value="F:calcium-dependent phospholipid binding"/>
    <property type="evidence" value="ECO:0007669"/>
    <property type="project" value="UniProtKB-KW"/>
</dbReference>
<evidence type="ECO:0000313" key="5">
    <source>
        <dbReference type="EMBL" id="PIK38716.1"/>
    </source>
</evidence>
<protein>
    <recommendedName>
        <fullName evidence="4">Annexin</fullName>
    </recommendedName>
</protein>
<accession>A0A2G8JSI2</accession>
<dbReference type="PROSITE" id="PS51897">
    <property type="entry name" value="ANNEXIN_2"/>
    <property type="match status" value="2"/>
</dbReference>
<keyword evidence="4" id="KW-0106">Calcium</keyword>
<dbReference type="PANTHER" id="PTHR10502:SF233">
    <property type="entry name" value="ANNEXIN B9"/>
    <property type="match status" value="1"/>
</dbReference>
<comment type="caution">
    <text evidence="5">The sequence shown here is derived from an EMBL/GenBank/DDBJ whole genome shotgun (WGS) entry which is preliminary data.</text>
</comment>
<dbReference type="InterPro" id="IPR018502">
    <property type="entry name" value="Annexin_repeat"/>
</dbReference>
<organism evidence="5 6">
    <name type="scientific">Stichopus japonicus</name>
    <name type="common">Sea cucumber</name>
    <dbReference type="NCBI Taxonomy" id="307972"/>
    <lineage>
        <taxon>Eukaryota</taxon>
        <taxon>Metazoa</taxon>
        <taxon>Echinodermata</taxon>
        <taxon>Eleutherozoa</taxon>
        <taxon>Echinozoa</taxon>
        <taxon>Holothuroidea</taxon>
        <taxon>Aspidochirotacea</taxon>
        <taxon>Aspidochirotida</taxon>
        <taxon>Stichopodidae</taxon>
        <taxon>Apostichopus</taxon>
    </lineage>
</organism>
<dbReference type="GO" id="GO:0005634">
    <property type="term" value="C:nucleus"/>
    <property type="evidence" value="ECO:0007669"/>
    <property type="project" value="TreeGrafter"/>
</dbReference>
<evidence type="ECO:0000256" key="2">
    <source>
        <dbReference type="ARBA" id="ARBA00022737"/>
    </source>
</evidence>
<dbReference type="OrthoDB" id="37886at2759"/>
<dbReference type="GO" id="GO:0005509">
    <property type="term" value="F:calcium ion binding"/>
    <property type="evidence" value="ECO:0007669"/>
    <property type="project" value="InterPro"/>
</dbReference>
<dbReference type="InterPro" id="IPR018252">
    <property type="entry name" value="Annexin_repeat_CS"/>
</dbReference>
<gene>
    <name evidence="5" type="ORF">BSL78_24449</name>
</gene>
<reference evidence="5 6" key="1">
    <citation type="journal article" date="2017" name="PLoS Biol.">
        <title>The sea cucumber genome provides insights into morphological evolution and visceral regeneration.</title>
        <authorList>
            <person name="Zhang X."/>
            <person name="Sun L."/>
            <person name="Yuan J."/>
            <person name="Sun Y."/>
            <person name="Gao Y."/>
            <person name="Zhang L."/>
            <person name="Li S."/>
            <person name="Dai H."/>
            <person name="Hamel J.F."/>
            <person name="Liu C."/>
            <person name="Yu Y."/>
            <person name="Liu S."/>
            <person name="Lin W."/>
            <person name="Guo K."/>
            <person name="Jin S."/>
            <person name="Xu P."/>
            <person name="Storey K.B."/>
            <person name="Huan P."/>
            <person name="Zhang T."/>
            <person name="Zhou Y."/>
            <person name="Zhang J."/>
            <person name="Lin C."/>
            <person name="Li X."/>
            <person name="Xing L."/>
            <person name="Huo D."/>
            <person name="Sun M."/>
            <person name="Wang L."/>
            <person name="Mercier A."/>
            <person name="Li F."/>
            <person name="Yang H."/>
            <person name="Xiang J."/>
        </authorList>
    </citation>
    <scope>NUCLEOTIDE SEQUENCE [LARGE SCALE GENOMIC DNA]</scope>
    <source>
        <strain evidence="5">Shaxun</strain>
        <tissue evidence="5">Muscle</tissue>
    </source>
</reference>
<evidence type="ECO:0000256" key="4">
    <source>
        <dbReference type="RuleBase" id="RU003540"/>
    </source>
</evidence>
<sequence length="283" mass="31613">MQPTVVAATEFNADKDAEQLYEAFKGFGTNENIVTSIFAGRSLEQRQSIQEAYKSKYNKDLVQEIRSEVSGNYLMALEGLIEDPADFHAKHLQRIICGVLPGCKDIPVLEVLSPLSSVGNDVNQSLTSQKVESDTNFLVSLKAEDWTPENTTLMDFLLKNNPMALFAVINSYKTTTNTDLLEVVKTQPKEIYREGFKVLVEAAQDHWMYFAKQLYQSMKGIGTNDSKLIYIIVFRCESDLGNIADTFQQTFNCSLQSFIRDDTSGDYGNLLIALVGPEVAATN</sequence>
<dbReference type="Proteomes" id="UP000230750">
    <property type="component" value="Unassembled WGS sequence"/>
</dbReference>
<evidence type="ECO:0000256" key="1">
    <source>
        <dbReference type="ARBA" id="ARBA00007831"/>
    </source>
</evidence>
<dbReference type="GO" id="GO:0012506">
    <property type="term" value="C:vesicle membrane"/>
    <property type="evidence" value="ECO:0007669"/>
    <property type="project" value="TreeGrafter"/>
</dbReference>
<dbReference type="GO" id="GO:0005737">
    <property type="term" value="C:cytoplasm"/>
    <property type="evidence" value="ECO:0007669"/>
    <property type="project" value="TreeGrafter"/>
</dbReference>